<dbReference type="AlphaFoldDB" id="C5T158"/>
<protein>
    <submittedName>
        <fullName evidence="1">L-carnitine dehydratase/bile acid-inducible protein F</fullName>
    </submittedName>
</protein>
<dbReference type="InterPro" id="IPR044855">
    <property type="entry name" value="CoA-Trfase_III_dom3_sf"/>
</dbReference>
<gene>
    <name evidence="1" type="ORF">AcdelDRAFT_0638</name>
</gene>
<dbReference type="Gene3D" id="3.40.50.10540">
    <property type="entry name" value="Crotonobetainyl-coa:carnitine coa-transferase, domain 1"/>
    <property type="match status" value="1"/>
</dbReference>
<dbReference type="PANTHER" id="PTHR48228">
    <property type="entry name" value="SUCCINYL-COA--D-CITRAMALATE COA-TRANSFERASE"/>
    <property type="match status" value="1"/>
</dbReference>
<organism evidence="1 2">
    <name type="scientific">Acidovorax delafieldii 2AN</name>
    <dbReference type="NCBI Taxonomy" id="573060"/>
    <lineage>
        <taxon>Bacteria</taxon>
        <taxon>Pseudomonadati</taxon>
        <taxon>Pseudomonadota</taxon>
        <taxon>Betaproteobacteria</taxon>
        <taxon>Burkholderiales</taxon>
        <taxon>Comamonadaceae</taxon>
        <taxon>Acidovorax</taxon>
    </lineage>
</organism>
<dbReference type="InterPro" id="IPR023606">
    <property type="entry name" value="CoA-Trfase_III_dom_1_sf"/>
</dbReference>
<dbReference type="Gene3D" id="3.30.1540.10">
    <property type="entry name" value="formyl-coa transferase, domain 3"/>
    <property type="match status" value="1"/>
</dbReference>
<dbReference type="RefSeq" id="WP_005793324.1">
    <property type="nucleotide sequence ID" value="NZ_ACQT01000009.1"/>
</dbReference>
<proteinExistence type="predicted"/>
<keyword evidence="2" id="KW-1185">Reference proteome</keyword>
<reference evidence="1 2" key="1">
    <citation type="submission" date="2009-05" db="EMBL/GenBank/DDBJ databases">
        <title>The draft genome of Acidovorax delafieldii 2AN.</title>
        <authorList>
            <consortium name="US DOE Joint Genome Institute (JGI-PGF)"/>
            <person name="Lucas S."/>
            <person name="Copeland A."/>
            <person name="Lapidus A."/>
            <person name="Glavina del Rio T."/>
            <person name="Tice H."/>
            <person name="Bruce D."/>
            <person name="Goodwin L."/>
            <person name="Pitluck S."/>
            <person name="Larimer F."/>
            <person name="Land M.L."/>
            <person name="Hauser L."/>
            <person name="Shelobolina E.S."/>
            <person name="Picardal F."/>
            <person name="Roden E."/>
            <person name="Emerson D."/>
        </authorList>
    </citation>
    <scope>NUCLEOTIDE SEQUENCE [LARGE SCALE GENOMIC DNA]</scope>
    <source>
        <strain evidence="1 2">2AN</strain>
    </source>
</reference>
<evidence type="ECO:0000313" key="1">
    <source>
        <dbReference type="EMBL" id="EER61802.1"/>
    </source>
</evidence>
<evidence type="ECO:0000313" key="2">
    <source>
        <dbReference type="Proteomes" id="UP000003856"/>
    </source>
</evidence>
<dbReference type="GO" id="GO:0003824">
    <property type="term" value="F:catalytic activity"/>
    <property type="evidence" value="ECO:0007669"/>
    <property type="project" value="InterPro"/>
</dbReference>
<accession>C5T158</accession>
<dbReference type="PANTHER" id="PTHR48228:SF5">
    <property type="entry name" value="ALPHA-METHYLACYL-COA RACEMASE"/>
    <property type="match status" value="1"/>
</dbReference>
<dbReference type="OrthoDB" id="5294844at2"/>
<dbReference type="InterPro" id="IPR050509">
    <property type="entry name" value="CoA-transferase_III"/>
</dbReference>
<name>C5T158_ACIDE</name>
<dbReference type="Proteomes" id="UP000003856">
    <property type="component" value="Unassembled WGS sequence"/>
</dbReference>
<comment type="caution">
    <text evidence="1">The sequence shown here is derived from an EMBL/GenBank/DDBJ whole genome shotgun (WGS) entry which is preliminary data.</text>
</comment>
<dbReference type="InterPro" id="IPR003673">
    <property type="entry name" value="CoA-Trfase_fam_III"/>
</dbReference>
<dbReference type="Pfam" id="PF02515">
    <property type="entry name" value="CoA_transf_3"/>
    <property type="match status" value="1"/>
</dbReference>
<dbReference type="EMBL" id="ACQT01000009">
    <property type="protein sequence ID" value="EER61802.1"/>
    <property type="molecule type" value="Genomic_DNA"/>
</dbReference>
<sequence length="405" mass="42996">MYPILNGLRVVECASFIAAPSCALYLQQLGAEVIRIDPIGGGMDFARWPVAPGGQSLYWEGLNKGKRSVAIDLSRPEGRELATALITAPGPDAGLLVTNYPQKGFMSHEALSARRSDLVTVRVLGWGDGAPAVDYTVNAALGVPCMTGSQENGDTPVNHVLPAWDLLTGAYAAFAMLAAERHRCRTGQGQEVTVALSDVALASLGNMGQIAEVLTQGDRPRYGNALFGAFGRDFTTADGQRVMVVAITGRQWTGLVTALGLQEPIAALESSLAVSFVADEGQRFVHRDALFPLFERAIGALSLDALRSRFETQGVLWSTYQTLGTALEHDPRLSLDASLFSMLEHPSGLRYPAPGAAATFHGAERHGAVRAPRLGEHTDQVLAEVLSLSSARIGQLHDAGIVATA</sequence>
<dbReference type="SUPFAM" id="SSF89796">
    <property type="entry name" value="CoA-transferase family III (CaiB/BaiF)"/>
    <property type="match status" value="1"/>
</dbReference>
<dbReference type="PATRIC" id="fig|573060.9.peg.4579"/>